<dbReference type="InterPro" id="IPR036761">
    <property type="entry name" value="TTHA0802/YceI-like_sf"/>
</dbReference>
<dbReference type="PANTHER" id="PTHR34406">
    <property type="entry name" value="PROTEIN YCEI"/>
    <property type="match status" value="1"/>
</dbReference>
<dbReference type="OrthoDB" id="9811006at2"/>
<name>A0A364Y3L4_9BACT</name>
<keyword evidence="3" id="KW-1185">Reference proteome</keyword>
<dbReference type="Gene3D" id="2.40.128.110">
    <property type="entry name" value="Lipid/polyisoprenoid-binding, YceI-like"/>
    <property type="match status" value="1"/>
</dbReference>
<dbReference type="EMBL" id="QMFY01000003">
    <property type="protein sequence ID" value="RAW01540.1"/>
    <property type="molecule type" value="Genomic_DNA"/>
</dbReference>
<reference evidence="2 3" key="1">
    <citation type="submission" date="2018-06" db="EMBL/GenBank/DDBJ databases">
        <title>Chryseolinea flavus sp. nov., a member of the phylum Bacteroidetes isolated from soil.</title>
        <authorList>
            <person name="Li Y."/>
            <person name="Wang J."/>
        </authorList>
    </citation>
    <scope>NUCLEOTIDE SEQUENCE [LARGE SCALE GENOMIC DNA]</scope>
    <source>
        <strain evidence="2 3">SDU1-6</strain>
    </source>
</reference>
<feature type="domain" description="Lipid/polyisoprenoid-binding YceI-like" evidence="1">
    <location>
        <begin position="6"/>
        <end position="176"/>
    </location>
</feature>
<dbReference type="SMART" id="SM00867">
    <property type="entry name" value="YceI"/>
    <property type="match status" value="1"/>
</dbReference>
<evidence type="ECO:0000259" key="1">
    <source>
        <dbReference type="SMART" id="SM00867"/>
    </source>
</evidence>
<evidence type="ECO:0000313" key="2">
    <source>
        <dbReference type="EMBL" id="RAW01540.1"/>
    </source>
</evidence>
<proteinExistence type="predicted"/>
<dbReference type="AlphaFoldDB" id="A0A364Y3L4"/>
<dbReference type="Proteomes" id="UP000251889">
    <property type="component" value="Unassembled WGS sequence"/>
</dbReference>
<accession>A0A364Y3L4</accession>
<dbReference type="Pfam" id="PF04264">
    <property type="entry name" value="YceI"/>
    <property type="match status" value="1"/>
</dbReference>
<dbReference type="PANTHER" id="PTHR34406:SF1">
    <property type="entry name" value="PROTEIN YCEI"/>
    <property type="match status" value="1"/>
</dbReference>
<comment type="caution">
    <text evidence="2">The sequence shown here is derived from an EMBL/GenBank/DDBJ whole genome shotgun (WGS) entry which is preliminary data.</text>
</comment>
<organism evidence="2 3">
    <name type="scientific">Pseudochryseolinea flava</name>
    <dbReference type="NCBI Taxonomy" id="2059302"/>
    <lineage>
        <taxon>Bacteria</taxon>
        <taxon>Pseudomonadati</taxon>
        <taxon>Bacteroidota</taxon>
        <taxon>Cytophagia</taxon>
        <taxon>Cytophagales</taxon>
        <taxon>Fulvivirgaceae</taxon>
        <taxon>Pseudochryseolinea</taxon>
    </lineage>
</organism>
<protein>
    <submittedName>
        <fullName evidence="2">Polyisoprenoid-binding protein</fullName>
    </submittedName>
</protein>
<gene>
    <name evidence="2" type="ORF">DQQ10_07725</name>
</gene>
<evidence type="ECO:0000313" key="3">
    <source>
        <dbReference type="Proteomes" id="UP000251889"/>
    </source>
</evidence>
<dbReference type="SUPFAM" id="SSF101874">
    <property type="entry name" value="YceI-like"/>
    <property type="match status" value="1"/>
</dbReference>
<dbReference type="InterPro" id="IPR007372">
    <property type="entry name" value="Lipid/polyisoprenoid-bd_YceI"/>
</dbReference>
<dbReference type="RefSeq" id="WP_112746279.1">
    <property type="nucleotide sequence ID" value="NZ_QMFY01000003.1"/>
</dbReference>
<sequence length="181" mass="20132">MKANKTWSFDFSHSRIGFSVKHFGITQTDGLFKKYSGKIRTDKDDFSDVQVELSIETDSIETNDAQRDAHLRSPDFFEVEKFPLMIFKSTSIATVGKGMYKLSGDLTIKGLSKTISFDLEFAGIVPKDPFGNTKAGFILTGKINRKDWGITWNAALDHGGVAVSDEVKISCPIQLLMVPNE</sequence>